<evidence type="ECO:0000256" key="3">
    <source>
        <dbReference type="ARBA" id="ARBA00022475"/>
    </source>
</evidence>
<evidence type="ECO:0000256" key="8">
    <source>
        <dbReference type="ARBA" id="ARBA00022777"/>
    </source>
</evidence>
<comment type="subcellular location">
    <subcellularLocation>
        <location evidence="1">Cell inner membrane</location>
        <topology evidence="1">Multi-pass membrane protein</topology>
    </subcellularLocation>
</comment>
<comment type="catalytic activity">
    <reaction evidence="13">
        <text>L-tyrosyl-[protein] + ATP = O-phospho-L-tyrosyl-[protein] + ADP + H(+)</text>
        <dbReference type="Rhea" id="RHEA:10596"/>
        <dbReference type="Rhea" id="RHEA-COMP:10136"/>
        <dbReference type="Rhea" id="RHEA-COMP:20101"/>
        <dbReference type="ChEBI" id="CHEBI:15378"/>
        <dbReference type="ChEBI" id="CHEBI:30616"/>
        <dbReference type="ChEBI" id="CHEBI:46858"/>
        <dbReference type="ChEBI" id="CHEBI:61978"/>
        <dbReference type="ChEBI" id="CHEBI:456216"/>
    </reaction>
</comment>
<dbReference type="RefSeq" id="WP_109587273.1">
    <property type="nucleotide sequence ID" value="NZ_QGHD01000005.1"/>
</dbReference>
<dbReference type="Pfam" id="PF13614">
    <property type="entry name" value="AAA_31"/>
    <property type="match status" value="1"/>
</dbReference>
<feature type="domain" description="AAA" evidence="16">
    <location>
        <begin position="509"/>
        <end position="642"/>
    </location>
</feature>
<dbReference type="InterPro" id="IPR050445">
    <property type="entry name" value="Bact_polysacc_biosynth/exp"/>
</dbReference>
<keyword evidence="8 18" id="KW-0418">Kinase</keyword>
<keyword evidence="19" id="KW-1185">Reference proteome</keyword>
<evidence type="ECO:0000256" key="1">
    <source>
        <dbReference type="ARBA" id="ARBA00004429"/>
    </source>
</evidence>
<dbReference type="Proteomes" id="UP000245523">
    <property type="component" value="Unassembled WGS sequence"/>
</dbReference>
<feature type="domain" description="Polysaccharide chain length determinant N-terminal" evidence="15">
    <location>
        <begin position="17"/>
        <end position="103"/>
    </location>
</feature>
<evidence type="ECO:0000256" key="14">
    <source>
        <dbReference type="SAM" id="Phobius"/>
    </source>
</evidence>
<feature type="domain" description="Tyrosine-protein kinase G-rich" evidence="17">
    <location>
        <begin position="369"/>
        <end position="448"/>
    </location>
</feature>
<comment type="similarity">
    <text evidence="2">Belongs to the etk/wzc family.</text>
</comment>
<evidence type="ECO:0000256" key="10">
    <source>
        <dbReference type="ARBA" id="ARBA00022989"/>
    </source>
</evidence>
<keyword evidence="6 14" id="KW-0812">Transmembrane</keyword>
<keyword evidence="11 14" id="KW-0472">Membrane</keyword>
<name>A0ABX5LRB2_9BACT</name>
<evidence type="ECO:0000256" key="2">
    <source>
        <dbReference type="ARBA" id="ARBA00008883"/>
    </source>
</evidence>
<evidence type="ECO:0000256" key="7">
    <source>
        <dbReference type="ARBA" id="ARBA00022741"/>
    </source>
</evidence>
<dbReference type="InterPro" id="IPR032807">
    <property type="entry name" value="GNVR"/>
</dbReference>
<dbReference type="GO" id="GO:0016301">
    <property type="term" value="F:kinase activity"/>
    <property type="evidence" value="ECO:0007669"/>
    <property type="project" value="UniProtKB-KW"/>
</dbReference>
<organism evidence="18 19">
    <name type="scientific">Hallerella porci</name>
    <dbReference type="NCBI Taxonomy" id="1945871"/>
    <lineage>
        <taxon>Bacteria</taxon>
        <taxon>Pseudomonadati</taxon>
        <taxon>Fibrobacterota</taxon>
        <taxon>Fibrobacteria</taxon>
        <taxon>Fibrobacterales</taxon>
        <taxon>Fibrobacteraceae</taxon>
        <taxon>Hallerella</taxon>
    </lineage>
</organism>
<sequence length="677" mass="74768">MALDKKTPQKPQNPWNDLFRDVWAHKFFAIAIVALSAIVGAVVCQWIRPVYEANALIQVKTKSGSLSAMLGDVGSFLGIGGSSSETESQLMQSRRVVEGAIESLGLQNVAEPTNILDRFLHREGRADIRYLQFPDTSVMPVDRRSEPWTLVADDSIHFSLYDDLGEKVLSCVPNELCAVPYQGDSVKIQVSLLKVRAGQKFEVSQRLMVYAVKDLVGKLALAEQGKKTGIVQVVYQDIYRDRATLILDSLLSAYLQVNAEFGSSDMKSTLELLESQLPEAKRVMDSLSTALNDYREKKGSVDIVSETKISLENRLRLQQKIIELQQSREEKARLFDASHPFIVTTDKQIAALKKELAKGDYQTKQLPEAQQKILTMTSEVQFAQNIYADLLKRVEQMRLLVAGSSESAKIIDPPIITPREVKPKKKMLFSGAIAAGAFFAICLISLRKKLKGVVDPFEVSRATGSSVYSCILKGEKNAQVGLETLQLSLELESTGKSRVLCFSGLLTHVGCSFVASHIAKLFAETGKKVLLIDADLQHGELAKEFNLNTNLGLIDVLAGKASIQESVCHSTTSGLDVLPSGRHLMCSEGVFSAEKFTNFIQLTRDFYDYIIIDTLPLQKAMDASIISRVSDEIVVILESGRHMLDSIQDGFALLPQGAYPAKVVAFNKCEIIKQKRG</sequence>
<evidence type="ECO:0000256" key="4">
    <source>
        <dbReference type="ARBA" id="ARBA00022519"/>
    </source>
</evidence>
<dbReference type="Gene3D" id="3.40.50.300">
    <property type="entry name" value="P-loop containing nucleotide triphosphate hydrolases"/>
    <property type="match status" value="1"/>
</dbReference>
<dbReference type="CDD" id="cd05387">
    <property type="entry name" value="BY-kinase"/>
    <property type="match status" value="1"/>
</dbReference>
<keyword evidence="4" id="KW-0997">Cell inner membrane</keyword>
<evidence type="ECO:0000259" key="17">
    <source>
        <dbReference type="Pfam" id="PF13807"/>
    </source>
</evidence>
<keyword evidence="3" id="KW-1003">Cell membrane</keyword>
<dbReference type="Pfam" id="PF13807">
    <property type="entry name" value="GNVR"/>
    <property type="match status" value="1"/>
</dbReference>
<evidence type="ECO:0000256" key="9">
    <source>
        <dbReference type="ARBA" id="ARBA00022840"/>
    </source>
</evidence>
<dbReference type="PANTHER" id="PTHR32309:SF32">
    <property type="entry name" value="TYROSINE-PROTEIN KINASE ETK-RELATED"/>
    <property type="match status" value="1"/>
</dbReference>
<evidence type="ECO:0000259" key="16">
    <source>
        <dbReference type="Pfam" id="PF13614"/>
    </source>
</evidence>
<feature type="transmembrane region" description="Helical" evidence="14">
    <location>
        <begin position="27"/>
        <end position="47"/>
    </location>
</feature>
<dbReference type="InterPro" id="IPR027417">
    <property type="entry name" value="P-loop_NTPase"/>
</dbReference>
<gene>
    <name evidence="18" type="ORF">B0H50_10520</name>
</gene>
<comment type="caution">
    <text evidence="18">The sequence shown here is derived from an EMBL/GenBank/DDBJ whole genome shotgun (WGS) entry which is preliminary data.</text>
</comment>
<dbReference type="EMBL" id="QGHD01000005">
    <property type="protein sequence ID" value="PWL03478.1"/>
    <property type="molecule type" value="Genomic_DNA"/>
</dbReference>
<evidence type="ECO:0000256" key="6">
    <source>
        <dbReference type="ARBA" id="ARBA00022692"/>
    </source>
</evidence>
<dbReference type="Pfam" id="PF02706">
    <property type="entry name" value="Wzz"/>
    <property type="match status" value="1"/>
</dbReference>
<evidence type="ECO:0000313" key="19">
    <source>
        <dbReference type="Proteomes" id="UP000245523"/>
    </source>
</evidence>
<evidence type="ECO:0000256" key="11">
    <source>
        <dbReference type="ARBA" id="ARBA00023136"/>
    </source>
</evidence>
<dbReference type="PANTHER" id="PTHR32309">
    <property type="entry name" value="TYROSINE-PROTEIN KINASE"/>
    <property type="match status" value="1"/>
</dbReference>
<evidence type="ECO:0000259" key="15">
    <source>
        <dbReference type="Pfam" id="PF02706"/>
    </source>
</evidence>
<keyword evidence="10 14" id="KW-1133">Transmembrane helix</keyword>
<keyword evidence="5" id="KW-0808">Transferase</keyword>
<keyword evidence="12" id="KW-0829">Tyrosine-protein kinase</keyword>
<evidence type="ECO:0000313" key="18">
    <source>
        <dbReference type="EMBL" id="PWL03478.1"/>
    </source>
</evidence>
<dbReference type="InterPro" id="IPR025669">
    <property type="entry name" value="AAA_dom"/>
</dbReference>
<dbReference type="SUPFAM" id="SSF52540">
    <property type="entry name" value="P-loop containing nucleoside triphosphate hydrolases"/>
    <property type="match status" value="1"/>
</dbReference>
<accession>A0ABX5LRB2</accession>
<dbReference type="InterPro" id="IPR003856">
    <property type="entry name" value="LPS_length_determ_N"/>
</dbReference>
<evidence type="ECO:0000256" key="12">
    <source>
        <dbReference type="ARBA" id="ARBA00023137"/>
    </source>
</evidence>
<protein>
    <submittedName>
        <fullName evidence="18">Tyrosine-protein kinase Etk/Wzc</fullName>
    </submittedName>
</protein>
<keyword evidence="7" id="KW-0547">Nucleotide-binding</keyword>
<evidence type="ECO:0000256" key="13">
    <source>
        <dbReference type="ARBA" id="ARBA00053015"/>
    </source>
</evidence>
<evidence type="ECO:0000256" key="5">
    <source>
        <dbReference type="ARBA" id="ARBA00022679"/>
    </source>
</evidence>
<reference evidence="18 19" key="1">
    <citation type="submission" date="2018-05" db="EMBL/GenBank/DDBJ databases">
        <title>Animal gut microbial communities from fecal samples from Wisconsin, USA.</title>
        <authorList>
            <person name="Neumann A."/>
        </authorList>
    </citation>
    <scope>NUCLEOTIDE SEQUENCE [LARGE SCALE GENOMIC DNA]</scope>
    <source>
        <strain evidence="18 19">UWS4</strain>
    </source>
</reference>
<proteinExistence type="inferred from homology"/>
<dbReference type="InterPro" id="IPR005702">
    <property type="entry name" value="Wzc-like_C"/>
</dbReference>
<keyword evidence="9" id="KW-0067">ATP-binding</keyword>